<dbReference type="SUPFAM" id="SSF54495">
    <property type="entry name" value="UBC-like"/>
    <property type="match status" value="1"/>
</dbReference>
<keyword evidence="6" id="KW-0677">Repeat</keyword>
<dbReference type="SMART" id="SM00647">
    <property type="entry name" value="IBR"/>
    <property type="match status" value="2"/>
</dbReference>
<dbReference type="PROSITE" id="PS51873">
    <property type="entry name" value="TRIAD"/>
    <property type="match status" value="1"/>
</dbReference>
<evidence type="ECO:0000313" key="15">
    <source>
        <dbReference type="Proteomes" id="UP000695007"/>
    </source>
</evidence>
<dbReference type="PROSITE" id="PS50908">
    <property type="entry name" value="RWD"/>
    <property type="match status" value="1"/>
</dbReference>
<evidence type="ECO:0000259" key="13">
    <source>
        <dbReference type="PROSITE" id="PS50908"/>
    </source>
</evidence>
<evidence type="ECO:0000256" key="3">
    <source>
        <dbReference type="ARBA" id="ARBA00012251"/>
    </source>
</evidence>
<keyword evidence="9" id="KW-0862">Zinc</keyword>
<dbReference type="CDD" id="cd16628">
    <property type="entry name" value="RING-HC_RBR_RNF14"/>
    <property type="match status" value="1"/>
</dbReference>
<comment type="catalytic activity">
    <reaction evidence="1">
        <text>[E2 ubiquitin-conjugating enzyme]-S-ubiquitinyl-L-cysteine + [acceptor protein]-L-lysine = [E2 ubiquitin-conjugating enzyme]-L-cysteine + [acceptor protein]-N(6)-ubiquitinyl-L-lysine.</text>
        <dbReference type="EC" id="2.3.2.31"/>
    </reaction>
</comment>
<dbReference type="GO" id="GO:0016567">
    <property type="term" value="P:protein ubiquitination"/>
    <property type="evidence" value="ECO:0007669"/>
    <property type="project" value="InterPro"/>
</dbReference>
<dbReference type="InterPro" id="IPR002867">
    <property type="entry name" value="IBR_dom"/>
</dbReference>
<name>A0AAJ6YMZ3_9HYME</name>
<evidence type="ECO:0000256" key="4">
    <source>
        <dbReference type="ARBA" id="ARBA00022679"/>
    </source>
</evidence>
<dbReference type="GO" id="GO:0008270">
    <property type="term" value="F:zinc ion binding"/>
    <property type="evidence" value="ECO:0007669"/>
    <property type="project" value="UniProtKB-KW"/>
</dbReference>
<dbReference type="RefSeq" id="XP_011501033.1">
    <property type="nucleotide sequence ID" value="XM_011502731.1"/>
</dbReference>
<feature type="domain" description="RWD" evidence="13">
    <location>
        <begin position="8"/>
        <end position="134"/>
    </location>
</feature>
<dbReference type="PROSITE" id="PS00518">
    <property type="entry name" value="ZF_RING_1"/>
    <property type="match status" value="1"/>
</dbReference>
<dbReference type="Pfam" id="PF01485">
    <property type="entry name" value="IBR"/>
    <property type="match status" value="1"/>
</dbReference>
<evidence type="ECO:0000256" key="6">
    <source>
        <dbReference type="ARBA" id="ARBA00022737"/>
    </source>
</evidence>
<accession>A0AAJ6YMZ3</accession>
<dbReference type="InterPro" id="IPR006575">
    <property type="entry name" value="RWD_dom"/>
</dbReference>
<comment type="similarity">
    <text evidence="10">Belongs to the RBR family. RNF14 subfamily.</text>
</comment>
<dbReference type="InterPro" id="IPR016135">
    <property type="entry name" value="UBQ-conjugating_enzyme/RWD"/>
</dbReference>
<keyword evidence="8" id="KW-0833">Ubl conjugation pathway</keyword>
<dbReference type="InterPro" id="IPR047548">
    <property type="entry name" value="Rcat_RBR_RNF14"/>
</dbReference>
<dbReference type="KEGG" id="csol:105364723"/>
<evidence type="ECO:0000313" key="17">
    <source>
        <dbReference type="RefSeq" id="XP_011501034.1"/>
    </source>
</evidence>
<protein>
    <recommendedName>
        <fullName evidence="3">RBR-type E3 ubiquitin transferase</fullName>
        <ecNumber evidence="3">2.3.2.31</ecNumber>
    </recommendedName>
</protein>
<feature type="domain" description="RING-type" evidence="12">
    <location>
        <begin position="236"/>
        <end position="285"/>
    </location>
</feature>
<dbReference type="InterPro" id="IPR013083">
    <property type="entry name" value="Znf_RING/FYVE/PHD"/>
</dbReference>
<evidence type="ECO:0000256" key="7">
    <source>
        <dbReference type="ARBA" id="ARBA00022771"/>
    </source>
</evidence>
<dbReference type="CDD" id="cd20354">
    <property type="entry name" value="Rcat_RBR_RNF14"/>
    <property type="match status" value="1"/>
</dbReference>
<dbReference type="InterPro" id="IPR031128">
    <property type="entry name" value="RNF14_RING-HC_Zfn"/>
</dbReference>
<dbReference type="CDD" id="cd20341">
    <property type="entry name" value="BRcat_RBR_RNF14"/>
    <property type="match status" value="1"/>
</dbReference>
<dbReference type="GO" id="GO:0061630">
    <property type="term" value="F:ubiquitin protein ligase activity"/>
    <property type="evidence" value="ECO:0007669"/>
    <property type="project" value="UniProtKB-EC"/>
</dbReference>
<dbReference type="Gene3D" id="1.20.120.1750">
    <property type="match status" value="1"/>
</dbReference>
<dbReference type="SMART" id="SM00184">
    <property type="entry name" value="RING"/>
    <property type="match status" value="1"/>
</dbReference>
<dbReference type="Gene3D" id="3.30.40.10">
    <property type="entry name" value="Zinc/RING finger domain, C3HC4 (zinc finger)"/>
    <property type="match status" value="1"/>
</dbReference>
<dbReference type="EC" id="2.3.2.31" evidence="3"/>
<dbReference type="FunFam" id="3.30.40.10:FF:000137">
    <property type="entry name" value="RanBP-type and C3HC4-type zinc finger-containing protein 1"/>
    <property type="match status" value="1"/>
</dbReference>
<evidence type="ECO:0000256" key="11">
    <source>
        <dbReference type="PROSITE-ProRule" id="PRU00175"/>
    </source>
</evidence>
<dbReference type="PROSITE" id="PS50089">
    <property type="entry name" value="ZF_RING_2"/>
    <property type="match status" value="1"/>
</dbReference>
<dbReference type="Gene3D" id="3.10.110.10">
    <property type="entry name" value="Ubiquitin Conjugating Enzyme"/>
    <property type="match status" value="1"/>
</dbReference>
<comment type="pathway">
    <text evidence="2">Protein modification; protein ubiquitination.</text>
</comment>
<evidence type="ECO:0000313" key="16">
    <source>
        <dbReference type="RefSeq" id="XP_011501033.1"/>
    </source>
</evidence>
<dbReference type="SUPFAM" id="SSF57850">
    <property type="entry name" value="RING/U-box"/>
    <property type="match status" value="3"/>
</dbReference>
<dbReference type="InterPro" id="IPR031127">
    <property type="entry name" value="E3_UB_ligase_RBR"/>
</dbReference>
<dbReference type="PANTHER" id="PTHR11685">
    <property type="entry name" value="RBR FAMILY RING FINGER AND IBR DOMAIN-CONTAINING"/>
    <property type="match status" value="1"/>
</dbReference>
<dbReference type="Pfam" id="PF26200">
    <property type="entry name" value="Rcat_RNF216"/>
    <property type="match status" value="1"/>
</dbReference>
<evidence type="ECO:0000256" key="10">
    <source>
        <dbReference type="ARBA" id="ARBA00044508"/>
    </source>
</evidence>
<dbReference type="Pfam" id="PF05773">
    <property type="entry name" value="RWD"/>
    <property type="match status" value="1"/>
</dbReference>
<keyword evidence="7 11" id="KW-0863">Zinc-finger</keyword>
<dbReference type="CDD" id="cd23820">
    <property type="entry name" value="RWD_RNF14"/>
    <property type="match status" value="1"/>
</dbReference>
<dbReference type="GeneID" id="105364723"/>
<dbReference type="InterPro" id="IPR044066">
    <property type="entry name" value="TRIAD_supradom"/>
</dbReference>
<dbReference type="InterPro" id="IPR001841">
    <property type="entry name" value="Znf_RING"/>
</dbReference>
<evidence type="ECO:0000256" key="5">
    <source>
        <dbReference type="ARBA" id="ARBA00022723"/>
    </source>
</evidence>
<evidence type="ECO:0000256" key="2">
    <source>
        <dbReference type="ARBA" id="ARBA00004906"/>
    </source>
</evidence>
<dbReference type="Proteomes" id="UP000695007">
    <property type="component" value="Unplaced"/>
</dbReference>
<dbReference type="RefSeq" id="XP_011501034.1">
    <property type="nucleotide sequence ID" value="XM_011502732.1"/>
</dbReference>
<evidence type="ECO:0000259" key="12">
    <source>
        <dbReference type="PROSITE" id="PS50089"/>
    </source>
</evidence>
<proteinExistence type="inferred from homology"/>
<evidence type="ECO:0000256" key="9">
    <source>
        <dbReference type="ARBA" id="ARBA00022833"/>
    </source>
</evidence>
<reference evidence="16 17" key="1">
    <citation type="submission" date="2025-04" db="UniProtKB">
        <authorList>
            <consortium name="RefSeq"/>
        </authorList>
    </citation>
    <scope>IDENTIFICATION</scope>
</reference>
<sequence>MDSEKQKDELTALESIYNEEEFSYCIKVDQYEIIIKIFINLHEKYFFTYTDNQLNNEPRKKINISYLPPLTLLILLPVNYPSTSPPNFTLRCSWLNVFSISKLCKELDELWKNNTGQEILFTWISFLQSETLKFLKIQECINIDNIYKLYEMTLTKTKLPQGLVDFQNSITDDKKFKESKFKDGSIYVREKIKIKNKVHDQRAVHDIFIGINPVQMLIDYNEMQKQIEFKKNLYSCKICFTDKSGEYCTQFLPCTHVFCKECITGYFEVRIKEGTVQNILCPKENCKSEVSPGQIKDLVSTELFSKYDSILLNITLDTMTDIIYCPRKSCQYPVSQEPNEIMANCPICQYVFCIFCKAVYHGIAPCKITIEKQNLAKEYQEASNEKKSELEQRYGKKQLQMLVENSMTENWIHTNSQKCPHCNTAIEKSDGCNKMTCWKCNTFFCWICNVQLNRGDPYIHYRDPHSKCFNMLYHGLIINENDEEEFENDEYYFDDEDNGNGDEDMIFVLDY</sequence>
<evidence type="ECO:0000256" key="8">
    <source>
        <dbReference type="ARBA" id="ARBA00022786"/>
    </source>
</evidence>
<evidence type="ECO:0000256" key="1">
    <source>
        <dbReference type="ARBA" id="ARBA00001798"/>
    </source>
</evidence>
<evidence type="ECO:0000259" key="14">
    <source>
        <dbReference type="PROSITE" id="PS51873"/>
    </source>
</evidence>
<dbReference type="AlphaFoldDB" id="A0AAJ6YMZ3"/>
<keyword evidence="4" id="KW-0808">Transferase</keyword>
<organism evidence="15 16">
    <name type="scientific">Ceratosolen solmsi marchali</name>
    <dbReference type="NCBI Taxonomy" id="326594"/>
    <lineage>
        <taxon>Eukaryota</taxon>
        <taxon>Metazoa</taxon>
        <taxon>Ecdysozoa</taxon>
        <taxon>Arthropoda</taxon>
        <taxon>Hexapoda</taxon>
        <taxon>Insecta</taxon>
        <taxon>Pterygota</taxon>
        <taxon>Neoptera</taxon>
        <taxon>Endopterygota</taxon>
        <taxon>Hymenoptera</taxon>
        <taxon>Apocrita</taxon>
        <taxon>Proctotrupomorpha</taxon>
        <taxon>Chalcidoidea</taxon>
        <taxon>Agaonidae</taxon>
        <taxon>Agaoninae</taxon>
        <taxon>Ceratosolen</taxon>
    </lineage>
</organism>
<dbReference type="InterPro" id="IPR017907">
    <property type="entry name" value="Znf_RING_CS"/>
</dbReference>
<gene>
    <name evidence="16 17" type="primary">LOC105364723</name>
</gene>
<keyword evidence="5" id="KW-0479">Metal-binding</keyword>
<keyword evidence="15" id="KW-1185">Reference proteome</keyword>
<dbReference type="SMART" id="SM00591">
    <property type="entry name" value="RWD"/>
    <property type="match status" value="1"/>
</dbReference>
<feature type="domain" description="RING-type" evidence="14">
    <location>
        <begin position="232"/>
        <end position="472"/>
    </location>
</feature>